<keyword evidence="1" id="KW-0812">Transmembrane</keyword>
<dbReference type="OrthoDB" id="9917547at2"/>
<reference evidence="2" key="2">
    <citation type="submission" date="2020-09" db="EMBL/GenBank/DDBJ databases">
        <authorList>
            <person name="Sun Q."/>
            <person name="Zhou Y."/>
        </authorList>
    </citation>
    <scope>NUCLEOTIDE SEQUENCE</scope>
    <source>
        <strain evidence="2">CGMCC 1.14988</strain>
    </source>
</reference>
<proteinExistence type="predicted"/>
<dbReference type="Proteomes" id="UP000650511">
    <property type="component" value="Unassembled WGS sequence"/>
</dbReference>
<feature type="transmembrane region" description="Helical" evidence="1">
    <location>
        <begin position="32"/>
        <end position="56"/>
    </location>
</feature>
<dbReference type="EMBL" id="BMHA01000003">
    <property type="protein sequence ID" value="GGI04313.1"/>
    <property type="molecule type" value="Genomic_DNA"/>
</dbReference>
<organism evidence="2 3">
    <name type="scientific">Egicoccus halophilus</name>
    <dbReference type="NCBI Taxonomy" id="1670830"/>
    <lineage>
        <taxon>Bacteria</taxon>
        <taxon>Bacillati</taxon>
        <taxon>Actinomycetota</taxon>
        <taxon>Nitriliruptoria</taxon>
        <taxon>Egicoccales</taxon>
        <taxon>Egicoccaceae</taxon>
        <taxon>Egicoccus</taxon>
    </lineage>
</organism>
<keyword evidence="1" id="KW-1133">Transmembrane helix</keyword>
<reference evidence="2" key="1">
    <citation type="journal article" date="2014" name="Int. J. Syst. Evol. Microbiol.">
        <title>Complete genome sequence of Corynebacterium casei LMG S-19264T (=DSM 44701T), isolated from a smear-ripened cheese.</title>
        <authorList>
            <consortium name="US DOE Joint Genome Institute (JGI-PGF)"/>
            <person name="Walter F."/>
            <person name="Albersmeier A."/>
            <person name="Kalinowski J."/>
            <person name="Ruckert C."/>
        </authorList>
    </citation>
    <scope>NUCLEOTIDE SEQUENCE</scope>
    <source>
        <strain evidence="2">CGMCC 1.14988</strain>
    </source>
</reference>
<evidence type="ECO:0008006" key="4">
    <source>
        <dbReference type="Google" id="ProtNLM"/>
    </source>
</evidence>
<dbReference type="RefSeq" id="WP_130649580.1">
    <property type="nucleotide sequence ID" value="NZ_BMHA01000003.1"/>
</dbReference>
<comment type="caution">
    <text evidence="2">The sequence shown here is derived from an EMBL/GenBank/DDBJ whole genome shotgun (WGS) entry which is preliminary data.</text>
</comment>
<protein>
    <recommendedName>
        <fullName evidence="4">Cell division protein FtsL</fullName>
    </recommendedName>
</protein>
<dbReference type="AlphaFoldDB" id="A0A8J3ACI3"/>
<gene>
    <name evidence="2" type="ORF">GCM10011354_08470</name>
</gene>
<name>A0A8J3ACI3_9ACTN</name>
<keyword evidence="3" id="KW-1185">Reference proteome</keyword>
<sequence>MSAVPVPKKTTAPQDASRHLEVVGASRRRHTLAYALVVIVVLGAAVFGTVTLNALAAAGAVEARALDARVAEAERSYAQLVADVAALEDPARIREAALELGLVPGGAGRHVQLQRNLPADGAVNELYTGERAADPLKPVLSLER</sequence>
<evidence type="ECO:0000256" key="1">
    <source>
        <dbReference type="SAM" id="Phobius"/>
    </source>
</evidence>
<evidence type="ECO:0000313" key="3">
    <source>
        <dbReference type="Proteomes" id="UP000650511"/>
    </source>
</evidence>
<evidence type="ECO:0000313" key="2">
    <source>
        <dbReference type="EMBL" id="GGI04313.1"/>
    </source>
</evidence>
<accession>A0A8J3ACI3</accession>
<keyword evidence="1" id="KW-0472">Membrane</keyword>